<evidence type="ECO:0000313" key="6">
    <source>
        <dbReference type="EMBL" id="KKL64954.1"/>
    </source>
</evidence>
<dbReference type="GO" id="GO:0004644">
    <property type="term" value="F:phosphoribosylglycinamide formyltransferase activity"/>
    <property type="evidence" value="ECO:0007669"/>
    <property type="project" value="UniProtKB-EC"/>
</dbReference>
<proteinExistence type="predicted"/>
<comment type="pathway">
    <text evidence="1">Purine metabolism; IMP biosynthesis via de novo pathway; N(2)-formyl-N(1)-(5-phospho-D-ribosyl)glycinamide from N(1)-(5-phospho-D-ribosyl)glycinamide (10-formyl THF route): step 1/1.</text>
</comment>
<keyword evidence="3" id="KW-0808">Transferase</keyword>
<evidence type="ECO:0000256" key="1">
    <source>
        <dbReference type="ARBA" id="ARBA00005054"/>
    </source>
</evidence>
<organism evidence="6">
    <name type="scientific">marine sediment metagenome</name>
    <dbReference type="NCBI Taxonomy" id="412755"/>
    <lineage>
        <taxon>unclassified sequences</taxon>
        <taxon>metagenomes</taxon>
        <taxon>ecological metagenomes</taxon>
    </lineage>
</organism>
<dbReference type="Gene3D" id="3.40.50.170">
    <property type="entry name" value="Formyl transferase, N-terminal domain"/>
    <property type="match status" value="1"/>
</dbReference>
<evidence type="ECO:0000259" key="5">
    <source>
        <dbReference type="Pfam" id="PF00551"/>
    </source>
</evidence>
<dbReference type="GO" id="GO:0005829">
    <property type="term" value="C:cytosol"/>
    <property type="evidence" value="ECO:0007669"/>
    <property type="project" value="TreeGrafter"/>
</dbReference>
<dbReference type="InterPro" id="IPR036477">
    <property type="entry name" value="Formyl_transf_N_sf"/>
</dbReference>
<dbReference type="EC" id="2.1.2.2" evidence="2"/>
<name>A0A0F9DT99_9ZZZZ</name>
<evidence type="ECO:0000256" key="4">
    <source>
        <dbReference type="ARBA" id="ARBA00022755"/>
    </source>
</evidence>
<evidence type="ECO:0000256" key="2">
    <source>
        <dbReference type="ARBA" id="ARBA00012254"/>
    </source>
</evidence>
<dbReference type="EMBL" id="LAZR01027686">
    <property type="protein sequence ID" value="KKL64954.1"/>
    <property type="molecule type" value="Genomic_DNA"/>
</dbReference>
<feature type="domain" description="Formyl transferase N-terminal" evidence="5">
    <location>
        <begin position="72"/>
        <end position="165"/>
    </location>
</feature>
<reference evidence="6" key="1">
    <citation type="journal article" date="2015" name="Nature">
        <title>Complex archaea that bridge the gap between prokaryotes and eukaryotes.</title>
        <authorList>
            <person name="Spang A."/>
            <person name="Saw J.H."/>
            <person name="Jorgensen S.L."/>
            <person name="Zaremba-Niedzwiedzka K."/>
            <person name="Martijn J."/>
            <person name="Lind A.E."/>
            <person name="van Eijk R."/>
            <person name="Schleper C."/>
            <person name="Guy L."/>
            <person name="Ettema T.J."/>
        </authorList>
    </citation>
    <scope>NUCLEOTIDE SEQUENCE</scope>
</reference>
<comment type="caution">
    <text evidence="6">The sequence shown here is derived from an EMBL/GenBank/DDBJ whole genome shotgun (WGS) entry which is preliminary data.</text>
</comment>
<dbReference type="GO" id="GO:0006189">
    <property type="term" value="P:'de novo' IMP biosynthetic process"/>
    <property type="evidence" value="ECO:0007669"/>
    <property type="project" value="TreeGrafter"/>
</dbReference>
<keyword evidence="4" id="KW-0658">Purine biosynthesis</keyword>
<dbReference type="SUPFAM" id="SSF53328">
    <property type="entry name" value="Formyltransferase"/>
    <property type="match status" value="1"/>
</dbReference>
<dbReference type="InterPro" id="IPR002376">
    <property type="entry name" value="Formyl_transf_N"/>
</dbReference>
<dbReference type="AlphaFoldDB" id="A0A0F9DT99"/>
<dbReference type="PANTHER" id="PTHR43369:SF2">
    <property type="entry name" value="PHOSPHORIBOSYLGLYCINAMIDE FORMYLTRANSFERASE"/>
    <property type="match status" value="1"/>
</dbReference>
<gene>
    <name evidence="6" type="ORF">LCGC14_2159820</name>
</gene>
<dbReference type="PANTHER" id="PTHR43369">
    <property type="entry name" value="PHOSPHORIBOSYLGLYCINAMIDE FORMYLTRANSFERASE"/>
    <property type="match status" value="1"/>
</dbReference>
<dbReference type="Pfam" id="PF00551">
    <property type="entry name" value="Formyl_trans_N"/>
    <property type="match status" value="1"/>
</dbReference>
<accession>A0A0F9DT99</accession>
<evidence type="ECO:0000256" key="3">
    <source>
        <dbReference type="ARBA" id="ARBA00022679"/>
    </source>
</evidence>
<protein>
    <recommendedName>
        <fullName evidence="2">phosphoribosylglycinamide formyltransferase 1</fullName>
        <ecNumber evidence="2">2.1.2.2</ecNumber>
    </recommendedName>
</protein>
<sequence>MICILSTDTHHHRYFINRIIDSGIDVGKIYFETTSVKPKFIVSPFFENETEEYESSRFFQDVSQELPEVDIMISKTINDEQVQNDLQKLNPSLGIVFGTRLVKPHIIDKFKTGLINVHRGIAQEYRGLDSDLWAIYHKDFKDIGVTIHFIDNSLDTGDIVSQDRLDSRKDMEIFHLRYYTTVMATDLVITAAEEYLAGRIQRTPQTKFGRYYSFMPLDLKHDVARKFKKHVSKLQC</sequence>